<keyword evidence="1" id="KW-0472">Membrane</keyword>
<feature type="transmembrane region" description="Helical" evidence="1">
    <location>
        <begin position="103"/>
        <end position="128"/>
    </location>
</feature>
<dbReference type="Proteomes" id="UP000733744">
    <property type="component" value="Unassembled WGS sequence"/>
</dbReference>
<evidence type="ECO:0000313" key="3">
    <source>
        <dbReference type="Proteomes" id="UP000733744"/>
    </source>
</evidence>
<reference evidence="2 3" key="1">
    <citation type="journal article" date="2019" name="Antonie Van Leeuwenhoek">
        <title>Description of 'Ca. Methylobacter oryzae' KRF1, a novel species from the environmentally important Methylobacter clade 2.</title>
        <authorList>
            <person name="Khatri K."/>
            <person name="Mohite J.A."/>
            <person name="Pandit P.S."/>
            <person name="Bahulikar R."/>
            <person name="Rahalkar M.C."/>
        </authorList>
    </citation>
    <scope>NUCLEOTIDE SEQUENCE [LARGE SCALE GENOMIC DNA]</scope>
    <source>
        <strain evidence="2 3">KRF1</strain>
    </source>
</reference>
<evidence type="ECO:0000313" key="2">
    <source>
        <dbReference type="EMBL" id="TRW91225.1"/>
    </source>
</evidence>
<evidence type="ECO:0000256" key="1">
    <source>
        <dbReference type="SAM" id="Phobius"/>
    </source>
</evidence>
<sequence>MVEISNFNSLWEIAFATNAIFVYFDLLPVLESKFKGTQALGVKFISLVVPEKDLEYINAYGWRSILFGYTVWVSRLKSLSVINSIISIFLVVLAGYSPDLDLGFTNILIIIVLFFPVIFIPAIVVYGLPMYKLKCIEEAVYLALERDNLEPAIKEVRIRKNRITIEFIKLTTFPVLFYLIRDKRLTIKEVLEEFNQ</sequence>
<accession>A0ABY3C6K9</accession>
<keyword evidence="1" id="KW-0812">Transmembrane</keyword>
<dbReference type="EMBL" id="RYFG02000114">
    <property type="protein sequence ID" value="TRW91225.1"/>
    <property type="molecule type" value="Genomic_DNA"/>
</dbReference>
<keyword evidence="1" id="KW-1133">Transmembrane helix</keyword>
<proteinExistence type="predicted"/>
<name>A0ABY3C6K9_9GAMM</name>
<feature type="transmembrane region" description="Helical" evidence="1">
    <location>
        <begin position="79"/>
        <end position="97"/>
    </location>
</feature>
<organism evidence="2 3">
    <name type="scientific">Candidatus Methylobacter oryzae</name>
    <dbReference type="NCBI Taxonomy" id="2497749"/>
    <lineage>
        <taxon>Bacteria</taxon>
        <taxon>Pseudomonadati</taxon>
        <taxon>Pseudomonadota</taxon>
        <taxon>Gammaproteobacteria</taxon>
        <taxon>Methylococcales</taxon>
        <taxon>Methylococcaceae</taxon>
        <taxon>Methylobacter</taxon>
    </lineage>
</organism>
<comment type="caution">
    <text evidence="2">The sequence shown here is derived from an EMBL/GenBank/DDBJ whole genome shotgun (WGS) entry which is preliminary data.</text>
</comment>
<protein>
    <submittedName>
        <fullName evidence="2">Uncharacterized protein</fullName>
    </submittedName>
</protein>
<keyword evidence="3" id="KW-1185">Reference proteome</keyword>
<gene>
    <name evidence="2" type="ORF">EKO24_017580</name>
</gene>
<dbReference type="RefSeq" id="WP_127027761.1">
    <property type="nucleotide sequence ID" value="NZ_RYFG02000114.1"/>
</dbReference>